<sequence length="442" mass="48431">METRGFPRLAPRGFLLRRRLPARDVPLRSCAGSTDCHRQSGGQDVAGRVHVTVVDRSATAGPSTYVQRHVARRNTADRAQLGGRKPAIDHDHPPSVPSRFVFQHVPELTPARVTDGASEATVADHVRHREVFDHKRLILTHESSGDLVKMVGTPVGDPGVDTAELETSFGPVGAADLLSTQDSLGSCQPDPLAAPVPGIGDLLPGRERQEMLKADVNAHDRVRGRQRSHAGVVTQQGNEPTSGSISRHGDCRGHRTFRQRSGPADVQRFGHLRQRQHTSAPTETRTCVLGARSRPLTRLESWVPGASRPEVGERSLQMPERLLQRHRRDIVEKRQFLSALPGSEYRRCGLVADSFLAVGPGLCPSLQCEIVNLADTSERARQLCGLSPGRVEAVFERPLHLAAHQPKVAACRAAFVRLTLFCRTGIRLHSTQLAGFFSEDFK</sequence>
<name>A0A1I6FJD8_9PSEU</name>
<proteinExistence type="predicted"/>
<dbReference type="EMBL" id="FOYL01000026">
    <property type="protein sequence ID" value="SFR30045.1"/>
    <property type="molecule type" value="Genomic_DNA"/>
</dbReference>
<evidence type="ECO:0000313" key="3">
    <source>
        <dbReference type="Proteomes" id="UP000198583"/>
    </source>
</evidence>
<feature type="region of interest" description="Disordered" evidence="1">
    <location>
        <begin position="221"/>
        <end position="252"/>
    </location>
</feature>
<evidence type="ECO:0000256" key="1">
    <source>
        <dbReference type="SAM" id="MobiDB-lite"/>
    </source>
</evidence>
<accession>A0A1I6FJD8</accession>
<feature type="compositionally biased region" description="Polar residues" evidence="1">
    <location>
        <begin position="233"/>
        <end position="245"/>
    </location>
</feature>
<gene>
    <name evidence="2" type="ORF">SAMN04488564_12634</name>
</gene>
<dbReference type="STRING" id="84724.SAMN04488564_12634"/>
<reference evidence="3" key="1">
    <citation type="submission" date="2016-10" db="EMBL/GenBank/DDBJ databases">
        <authorList>
            <person name="Varghese N."/>
            <person name="Submissions S."/>
        </authorList>
    </citation>
    <scope>NUCLEOTIDE SEQUENCE [LARGE SCALE GENOMIC DNA]</scope>
    <source>
        <strain evidence="3">DSM 44232</strain>
    </source>
</reference>
<protein>
    <submittedName>
        <fullName evidence="2">Uncharacterized protein</fullName>
    </submittedName>
</protein>
<keyword evidence="3" id="KW-1185">Reference proteome</keyword>
<dbReference type="AlphaFoldDB" id="A0A1I6FJD8"/>
<evidence type="ECO:0000313" key="2">
    <source>
        <dbReference type="EMBL" id="SFR30045.1"/>
    </source>
</evidence>
<dbReference type="Proteomes" id="UP000198583">
    <property type="component" value="Unassembled WGS sequence"/>
</dbReference>
<organism evidence="2 3">
    <name type="scientific">Lentzea waywayandensis</name>
    <dbReference type="NCBI Taxonomy" id="84724"/>
    <lineage>
        <taxon>Bacteria</taxon>
        <taxon>Bacillati</taxon>
        <taxon>Actinomycetota</taxon>
        <taxon>Actinomycetes</taxon>
        <taxon>Pseudonocardiales</taxon>
        <taxon>Pseudonocardiaceae</taxon>
        <taxon>Lentzea</taxon>
    </lineage>
</organism>